<feature type="transmembrane region" description="Helical" evidence="8">
    <location>
        <begin position="315"/>
        <end position="340"/>
    </location>
</feature>
<evidence type="ECO:0000256" key="8">
    <source>
        <dbReference type="SAM" id="Phobius"/>
    </source>
</evidence>
<dbReference type="RefSeq" id="XP_016241011.1">
    <property type="nucleotide sequence ID" value="XM_016375735.1"/>
</dbReference>
<evidence type="ECO:0000313" key="11">
    <source>
        <dbReference type="Proteomes" id="UP000053328"/>
    </source>
</evidence>
<dbReference type="Pfam" id="PF00324">
    <property type="entry name" value="AA_permease"/>
    <property type="match status" value="1"/>
</dbReference>
<feature type="transmembrane region" description="Helical" evidence="8">
    <location>
        <begin position="127"/>
        <end position="148"/>
    </location>
</feature>
<protein>
    <recommendedName>
        <fullName evidence="9">Amino acid permease/ SLC12A domain-containing protein</fullName>
    </recommendedName>
</protein>
<accession>A0A0D2BQP3</accession>
<keyword evidence="5 8" id="KW-1133">Transmembrane helix</keyword>
<evidence type="ECO:0000256" key="4">
    <source>
        <dbReference type="ARBA" id="ARBA00022970"/>
    </source>
</evidence>
<comment type="subcellular location">
    <subcellularLocation>
        <location evidence="1">Membrane</location>
        <topology evidence="1">Multi-pass membrane protein</topology>
    </subcellularLocation>
</comment>
<feature type="transmembrane region" description="Helical" evidence="8">
    <location>
        <begin position="397"/>
        <end position="418"/>
    </location>
</feature>
<evidence type="ECO:0000256" key="3">
    <source>
        <dbReference type="ARBA" id="ARBA00022692"/>
    </source>
</evidence>
<dbReference type="AlphaFoldDB" id="A0A0D2BQP3"/>
<feature type="domain" description="Amino acid permease/ SLC12A" evidence="9">
    <location>
        <begin position="49"/>
        <end position="501"/>
    </location>
</feature>
<dbReference type="PIRSF" id="PIRSF006060">
    <property type="entry name" value="AA_transporter"/>
    <property type="match status" value="1"/>
</dbReference>
<evidence type="ECO:0000256" key="1">
    <source>
        <dbReference type="ARBA" id="ARBA00004141"/>
    </source>
</evidence>
<dbReference type="InterPro" id="IPR050524">
    <property type="entry name" value="APC_YAT"/>
</dbReference>
<feature type="transmembrane region" description="Helical" evidence="8">
    <location>
        <begin position="272"/>
        <end position="295"/>
    </location>
</feature>
<evidence type="ECO:0000259" key="9">
    <source>
        <dbReference type="Pfam" id="PF00324"/>
    </source>
</evidence>
<evidence type="ECO:0000256" key="6">
    <source>
        <dbReference type="ARBA" id="ARBA00023136"/>
    </source>
</evidence>
<proteinExistence type="predicted"/>
<feature type="transmembrane region" description="Helical" evidence="8">
    <location>
        <begin position="438"/>
        <end position="460"/>
    </location>
</feature>
<dbReference type="Gene3D" id="1.20.1740.10">
    <property type="entry name" value="Amino acid/polyamine transporter I"/>
    <property type="match status" value="1"/>
</dbReference>
<dbReference type="PANTHER" id="PTHR43341:SF3">
    <property type="entry name" value="AMINO-ACID PERMEASE PB1C11.02-RELATED"/>
    <property type="match status" value="1"/>
</dbReference>
<dbReference type="Proteomes" id="UP000053328">
    <property type="component" value="Unassembled WGS sequence"/>
</dbReference>
<dbReference type="PANTHER" id="PTHR43341">
    <property type="entry name" value="AMINO ACID PERMEASE"/>
    <property type="match status" value="1"/>
</dbReference>
<dbReference type="InterPro" id="IPR004840">
    <property type="entry name" value="Amino_acid_permease_CS"/>
</dbReference>
<evidence type="ECO:0000256" key="2">
    <source>
        <dbReference type="ARBA" id="ARBA00022448"/>
    </source>
</evidence>
<evidence type="ECO:0000256" key="5">
    <source>
        <dbReference type="ARBA" id="ARBA00022989"/>
    </source>
</evidence>
<feature type="transmembrane region" description="Helical" evidence="8">
    <location>
        <begin position="368"/>
        <end position="391"/>
    </location>
</feature>
<dbReference type="VEuPathDB" id="FungiDB:PV08_01373"/>
<feature type="transmembrane region" description="Helical" evidence="8">
    <location>
        <begin position="79"/>
        <end position="107"/>
    </location>
</feature>
<keyword evidence="3 8" id="KW-0812">Transmembrane</keyword>
<sequence>MSSIDIEEQKGHPSKAGLDGFPGPGSDHGDETAHIRADKLARKLSARQVQMIAIGGTIGTGLFLGTGKSLATGGPASTLIAYAIVGAIVFVTMLSLGEMAAFVPVAGSFCTYAGRFVDDSLGFALTWNYWFNDAVSTAADIIALQLLLKFWTDNFPGWAISLIFLIVVIFLNLMSVRVYGEVEYWLSLLKVVTIIIFIIIGIVVNCGGNREHKYIGGKYWYIGDAPFVDGIGGFASVFVTASFAYGGTESIAVTAGETKNPAKNLPKVVRNVFWRILLFYILSILLIGLNVPYNYPNLSEKSTATSPFTIVFTEVGSHVAGSFINAVILTSVISAANHALFAGSRLMYTLAVDGYAPKFLGGLNRFQVPSIAVLSTSTISGLCFGASYIGAGQLWTWLQNIVGVSNQLSWICIGLASLRFRAGIKAQGLEHLLPFKNWTYPVGPILAVGLNTVLVLVQGWSCFSPSFSGVDFVSFYIEIPIMLVMIVFWKLVKRTRFVRLHEMDLVTDRYDLHPEYQAEHEALSETDQTASAKKRWVHALKEGEEGTWLGRLKTVGMWLFL</sequence>
<dbReference type="STRING" id="91928.A0A0D2BQP3"/>
<dbReference type="FunFam" id="1.20.1740.10:FF:000001">
    <property type="entry name" value="Amino acid permease"/>
    <property type="match status" value="1"/>
</dbReference>
<keyword evidence="6 8" id="KW-0472">Membrane</keyword>
<name>A0A0D2BQP3_9EURO</name>
<feature type="transmembrane region" description="Helical" evidence="8">
    <location>
        <begin position="155"/>
        <end position="178"/>
    </location>
</feature>
<dbReference type="HOGENOM" id="CLU_007946_12_1_1"/>
<feature type="transmembrane region" description="Helical" evidence="8">
    <location>
        <begin position="184"/>
        <end position="204"/>
    </location>
</feature>
<dbReference type="GO" id="GO:0015171">
    <property type="term" value="F:amino acid transmembrane transporter activity"/>
    <property type="evidence" value="ECO:0007669"/>
    <property type="project" value="TreeGrafter"/>
</dbReference>
<reference evidence="10 11" key="1">
    <citation type="submission" date="2015-01" db="EMBL/GenBank/DDBJ databases">
        <title>The Genome Sequence of Exophiala spinifera CBS89968.</title>
        <authorList>
            <consortium name="The Broad Institute Genomics Platform"/>
            <person name="Cuomo C."/>
            <person name="de Hoog S."/>
            <person name="Gorbushina A."/>
            <person name="Stielow B."/>
            <person name="Teixiera M."/>
            <person name="Abouelleil A."/>
            <person name="Chapman S.B."/>
            <person name="Priest M."/>
            <person name="Young S.K."/>
            <person name="Wortman J."/>
            <person name="Nusbaum C."/>
            <person name="Birren B."/>
        </authorList>
    </citation>
    <scope>NUCLEOTIDE SEQUENCE [LARGE SCALE GENOMIC DNA]</scope>
    <source>
        <strain evidence="10 11">CBS 89968</strain>
    </source>
</reference>
<dbReference type="GeneID" id="27328456"/>
<feature type="transmembrane region" description="Helical" evidence="8">
    <location>
        <begin position="49"/>
        <end position="67"/>
    </location>
</feature>
<keyword evidence="4" id="KW-0029">Amino-acid transport</keyword>
<keyword evidence="2" id="KW-0813">Transport</keyword>
<feature type="transmembrane region" description="Helical" evidence="8">
    <location>
        <begin position="472"/>
        <end position="492"/>
    </location>
</feature>
<evidence type="ECO:0000256" key="7">
    <source>
        <dbReference type="SAM" id="MobiDB-lite"/>
    </source>
</evidence>
<gene>
    <name evidence="10" type="ORF">PV08_01373</name>
</gene>
<dbReference type="EMBL" id="KN847492">
    <property type="protein sequence ID" value="KIW20795.1"/>
    <property type="molecule type" value="Genomic_DNA"/>
</dbReference>
<dbReference type="InterPro" id="IPR004841">
    <property type="entry name" value="AA-permease/SLC12A_dom"/>
</dbReference>
<evidence type="ECO:0000313" key="10">
    <source>
        <dbReference type="EMBL" id="KIW20795.1"/>
    </source>
</evidence>
<feature type="region of interest" description="Disordered" evidence="7">
    <location>
        <begin position="1"/>
        <end position="32"/>
    </location>
</feature>
<keyword evidence="11" id="KW-1185">Reference proteome</keyword>
<organism evidence="10 11">
    <name type="scientific">Exophiala spinifera</name>
    <dbReference type="NCBI Taxonomy" id="91928"/>
    <lineage>
        <taxon>Eukaryota</taxon>
        <taxon>Fungi</taxon>
        <taxon>Dikarya</taxon>
        <taxon>Ascomycota</taxon>
        <taxon>Pezizomycotina</taxon>
        <taxon>Eurotiomycetes</taxon>
        <taxon>Chaetothyriomycetidae</taxon>
        <taxon>Chaetothyriales</taxon>
        <taxon>Herpotrichiellaceae</taxon>
        <taxon>Exophiala</taxon>
    </lineage>
</organism>
<dbReference type="OrthoDB" id="3900342at2759"/>
<dbReference type="PROSITE" id="PS00218">
    <property type="entry name" value="AMINO_ACID_PERMEASE_1"/>
    <property type="match status" value="1"/>
</dbReference>
<dbReference type="GO" id="GO:0016020">
    <property type="term" value="C:membrane"/>
    <property type="evidence" value="ECO:0007669"/>
    <property type="project" value="UniProtKB-SubCell"/>
</dbReference>